<dbReference type="InterPro" id="IPR013786">
    <property type="entry name" value="AcylCoA_DH/ox_N"/>
</dbReference>
<dbReference type="Gene3D" id="1.10.540.10">
    <property type="entry name" value="Acyl-CoA dehydrogenase/oxidase, N-terminal domain"/>
    <property type="match status" value="1"/>
</dbReference>
<dbReference type="SUPFAM" id="SSF47203">
    <property type="entry name" value="Acyl-CoA dehydrogenase C-terminal domain-like"/>
    <property type="match status" value="1"/>
</dbReference>
<feature type="domain" description="Acyl-CoA oxidase/dehydrogenase middle" evidence="7">
    <location>
        <begin position="145"/>
        <end position="230"/>
    </location>
</feature>
<reference evidence="10" key="1">
    <citation type="submission" date="2016-11" db="EMBL/GenBank/DDBJ databases">
        <authorList>
            <person name="Varghese N."/>
            <person name="Submissions S."/>
        </authorList>
    </citation>
    <scope>NUCLEOTIDE SEQUENCE [LARGE SCALE GENOMIC DNA]</scope>
    <source>
        <strain evidence="10">DSM 11003</strain>
    </source>
</reference>
<dbReference type="Pfam" id="PF00441">
    <property type="entry name" value="Acyl-CoA_dh_1"/>
    <property type="match status" value="1"/>
</dbReference>
<proteinExistence type="inferred from homology"/>
<dbReference type="GO" id="GO:0050660">
    <property type="term" value="F:flavin adenine dinucleotide binding"/>
    <property type="evidence" value="ECO:0007669"/>
    <property type="project" value="InterPro"/>
</dbReference>
<dbReference type="STRING" id="1123382.SAMN02745221_01119"/>
<dbReference type="Proteomes" id="UP000242329">
    <property type="component" value="Unassembled WGS sequence"/>
</dbReference>
<name>A0A1M5N7Z8_9FIRM</name>
<dbReference type="SUPFAM" id="SSF56645">
    <property type="entry name" value="Acyl-CoA dehydrogenase NM domain-like"/>
    <property type="match status" value="1"/>
</dbReference>
<dbReference type="InterPro" id="IPR009075">
    <property type="entry name" value="AcylCo_DH/oxidase_C"/>
</dbReference>
<protein>
    <submittedName>
        <fullName evidence="9">Acyl-CoA dehydrogenase</fullName>
    </submittedName>
</protein>
<evidence type="ECO:0000256" key="3">
    <source>
        <dbReference type="ARBA" id="ARBA00022630"/>
    </source>
</evidence>
<dbReference type="InterPro" id="IPR037069">
    <property type="entry name" value="AcylCoA_DH/ox_N_sf"/>
</dbReference>
<evidence type="ECO:0000259" key="8">
    <source>
        <dbReference type="Pfam" id="PF02771"/>
    </source>
</evidence>
<feature type="domain" description="Acyl-CoA dehydrogenase/oxidase C-terminal" evidence="6">
    <location>
        <begin position="242"/>
        <end position="389"/>
    </location>
</feature>
<dbReference type="Gene3D" id="1.20.140.10">
    <property type="entry name" value="Butyryl-CoA Dehydrogenase, subunit A, domain 3"/>
    <property type="match status" value="1"/>
</dbReference>
<evidence type="ECO:0000256" key="5">
    <source>
        <dbReference type="RuleBase" id="RU362125"/>
    </source>
</evidence>
<evidence type="ECO:0000313" key="9">
    <source>
        <dbReference type="EMBL" id="SHG85611.1"/>
    </source>
</evidence>
<dbReference type="InterPro" id="IPR036250">
    <property type="entry name" value="AcylCo_DH-like_C"/>
</dbReference>
<dbReference type="OrthoDB" id="9785203at2"/>
<dbReference type="InterPro" id="IPR046373">
    <property type="entry name" value="Acyl-CoA_Oxase/DH_mid-dom_sf"/>
</dbReference>
<evidence type="ECO:0000259" key="7">
    <source>
        <dbReference type="Pfam" id="PF02770"/>
    </source>
</evidence>
<accession>A0A1M5N7Z8</accession>
<gene>
    <name evidence="9" type="ORF">SAMN02745221_01119</name>
</gene>
<keyword evidence="4 5" id="KW-0274">FAD</keyword>
<dbReference type="EMBL" id="FQWY01000015">
    <property type="protein sequence ID" value="SHG85611.1"/>
    <property type="molecule type" value="Genomic_DNA"/>
</dbReference>
<dbReference type="Gene3D" id="2.40.110.10">
    <property type="entry name" value="Butyryl-CoA Dehydrogenase, subunit A, domain 2"/>
    <property type="match status" value="1"/>
</dbReference>
<feature type="domain" description="Acyl-CoA dehydrogenase/oxidase N-terminal" evidence="8">
    <location>
        <begin position="10"/>
        <end position="117"/>
    </location>
</feature>
<dbReference type="PANTHER" id="PTHR43884:SF12">
    <property type="entry name" value="ISOVALERYL-COA DEHYDROGENASE, MITOCHONDRIAL-RELATED"/>
    <property type="match status" value="1"/>
</dbReference>
<keyword evidence="5" id="KW-0560">Oxidoreductase</keyword>
<dbReference type="InterPro" id="IPR006091">
    <property type="entry name" value="Acyl-CoA_Oxase/DH_mid-dom"/>
</dbReference>
<keyword evidence="10" id="KW-1185">Reference proteome</keyword>
<dbReference type="Pfam" id="PF02771">
    <property type="entry name" value="Acyl-CoA_dh_N"/>
    <property type="match status" value="1"/>
</dbReference>
<organism evidence="9 10">
    <name type="scientific">Thermosyntropha lipolytica DSM 11003</name>
    <dbReference type="NCBI Taxonomy" id="1123382"/>
    <lineage>
        <taxon>Bacteria</taxon>
        <taxon>Bacillati</taxon>
        <taxon>Bacillota</taxon>
        <taxon>Clostridia</taxon>
        <taxon>Eubacteriales</taxon>
        <taxon>Syntrophomonadaceae</taxon>
        <taxon>Thermosyntropha</taxon>
    </lineage>
</organism>
<evidence type="ECO:0000313" key="10">
    <source>
        <dbReference type="Proteomes" id="UP000242329"/>
    </source>
</evidence>
<dbReference type="RefSeq" id="WP_073091231.1">
    <property type="nucleotide sequence ID" value="NZ_FQWY01000015.1"/>
</dbReference>
<comment type="similarity">
    <text evidence="2 5">Belongs to the acyl-CoA dehydrogenase family.</text>
</comment>
<dbReference type="PANTHER" id="PTHR43884">
    <property type="entry name" value="ACYL-COA DEHYDROGENASE"/>
    <property type="match status" value="1"/>
</dbReference>
<dbReference type="GO" id="GO:0003995">
    <property type="term" value="F:acyl-CoA dehydrogenase activity"/>
    <property type="evidence" value="ECO:0007669"/>
    <property type="project" value="TreeGrafter"/>
</dbReference>
<dbReference type="Pfam" id="PF02770">
    <property type="entry name" value="Acyl-CoA_dh_M"/>
    <property type="match status" value="1"/>
</dbReference>
<evidence type="ECO:0000256" key="4">
    <source>
        <dbReference type="ARBA" id="ARBA00022827"/>
    </source>
</evidence>
<evidence type="ECO:0000259" key="6">
    <source>
        <dbReference type="Pfam" id="PF00441"/>
    </source>
</evidence>
<dbReference type="AlphaFoldDB" id="A0A1M5N7Z8"/>
<evidence type="ECO:0000256" key="1">
    <source>
        <dbReference type="ARBA" id="ARBA00001974"/>
    </source>
</evidence>
<comment type="cofactor">
    <cofactor evidence="1 5">
        <name>FAD</name>
        <dbReference type="ChEBI" id="CHEBI:57692"/>
    </cofactor>
</comment>
<sequence>MFRSTISPGDRELVMMVRELVDKEIKPRAVNYDTDEAENFDWTPLNLLAKHNLVAPNIPPEYGGRGLGNITTAMILEEIAVGSAGLAAVLLTNLHAVSPLLTVGSEEQKKEILPQMTAPSPKLAAATIIEHRPNLELVAQPEAMDVRHSSVNVEDIKEGDLIVKGIKDYVMNAGIASFIAVALSTNPAQKGSGLQIAILPMDTEGITVGAPRKILGLRYCRAYEVIFDNVRVKEKYLIGKKGSGFLVFMQNLDRVTPLAAALSLGVARAAYEAALEASRQRMFMGRPLFEESAVSFALVDMATKINAARQSVHLACWLMDQDLDYSQASSKAKIIASNVAQEVTARAMEIIGGQAYLYGHRAEIYMRDAKMLSIVDGSEQFHRNLLAVQLY</sequence>
<keyword evidence="3 5" id="KW-0285">Flavoprotein</keyword>
<evidence type="ECO:0000256" key="2">
    <source>
        <dbReference type="ARBA" id="ARBA00009347"/>
    </source>
</evidence>
<dbReference type="InterPro" id="IPR009100">
    <property type="entry name" value="AcylCoA_DH/oxidase_NM_dom_sf"/>
</dbReference>